<dbReference type="Proteomes" id="UP000680866">
    <property type="component" value="Chromosome"/>
</dbReference>
<dbReference type="AlphaFoldDB" id="A0A810MUC8"/>
<evidence type="ECO:0000313" key="1">
    <source>
        <dbReference type="EMBL" id="BCJ64816.1"/>
    </source>
</evidence>
<name>A0A810MUC8_9ACTN</name>
<sequence>MIEARDYPQPSVVFYCKQIGGRASHARVSSRSHAVYVQKGPAGSGVEVVLRASARDGTTCVVDAGGK</sequence>
<organism evidence="1 2">
    <name type="scientific">Polymorphospora rubra</name>
    <dbReference type="NCBI Taxonomy" id="338584"/>
    <lineage>
        <taxon>Bacteria</taxon>
        <taxon>Bacillati</taxon>
        <taxon>Actinomycetota</taxon>
        <taxon>Actinomycetes</taxon>
        <taxon>Micromonosporales</taxon>
        <taxon>Micromonosporaceae</taxon>
        <taxon>Polymorphospora</taxon>
    </lineage>
</organism>
<proteinExistence type="predicted"/>
<dbReference type="KEGG" id="pry:Prubr_18370"/>
<gene>
    <name evidence="1" type="ORF">Prubr_18370</name>
</gene>
<accession>A0A810MUC8</accession>
<protein>
    <submittedName>
        <fullName evidence="1">Uncharacterized protein</fullName>
    </submittedName>
</protein>
<dbReference type="EMBL" id="AP023359">
    <property type="protein sequence ID" value="BCJ64816.1"/>
    <property type="molecule type" value="Genomic_DNA"/>
</dbReference>
<keyword evidence="2" id="KW-1185">Reference proteome</keyword>
<evidence type="ECO:0000313" key="2">
    <source>
        <dbReference type="Proteomes" id="UP000680866"/>
    </source>
</evidence>
<reference evidence="1" key="1">
    <citation type="submission" date="2020-08" db="EMBL/GenBank/DDBJ databases">
        <title>Whole genome shotgun sequence of Polymorphospora rubra NBRC 101157.</title>
        <authorList>
            <person name="Komaki H."/>
            <person name="Tamura T."/>
        </authorList>
    </citation>
    <scope>NUCLEOTIDE SEQUENCE</scope>
    <source>
        <strain evidence="1">NBRC 101157</strain>
    </source>
</reference>